<dbReference type="RefSeq" id="WP_179583439.1">
    <property type="nucleotide sequence ID" value="NZ_JACBYR010000001.1"/>
</dbReference>
<name>A0A7Y9LLN9_9BURK</name>
<dbReference type="InterPro" id="IPR011986">
    <property type="entry name" value="Xdiol_dOase_LigA"/>
</dbReference>
<dbReference type="EC" id="1.13.11.8" evidence="2"/>
<protein>
    <submittedName>
        <fullName evidence="2">Protocatechuate 4,5-dioxygenase alpha chain</fullName>
        <ecNumber evidence="2">1.13.11.8</ecNumber>
    </submittedName>
</protein>
<organism evidence="2 3">
    <name type="scientific">Pigmentiphaga litoralis</name>
    <dbReference type="NCBI Taxonomy" id="516702"/>
    <lineage>
        <taxon>Bacteria</taxon>
        <taxon>Pseudomonadati</taxon>
        <taxon>Pseudomonadota</taxon>
        <taxon>Betaproteobacteria</taxon>
        <taxon>Burkholderiales</taxon>
        <taxon>Alcaligenaceae</taxon>
        <taxon>Pigmentiphaga</taxon>
    </lineage>
</organism>
<evidence type="ECO:0000313" key="2">
    <source>
        <dbReference type="EMBL" id="NYE81420.1"/>
    </source>
</evidence>
<keyword evidence="2" id="KW-0223">Dioxygenase</keyword>
<dbReference type="Pfam" id="PF07746">
    <property type="entry name" value="LigA"/>
    <property type="match status" value="1"/>
</dbReference>
<dbReference type="AlphaFoldDB" id="A0A7Y9LLN9"/>
<feature type="domain" description="Extradiol ring-cleavage dioxygenase LigAB LigA subunit" evidence="1">
    <location>
        <begin position="39"/>
        <end position="125"/>
    </location>
</feature>
<dbReference type="EMBL" id="JACBYR010000001">
    <property type="protein sequence ID" value="NYE81420.1"/>
    <property type="molecule type" value="Genomic_DNA"/>
</dbReference>
<sequence length="130" mass="14709">MNAPAFTQPVFTNPQLAGLEDLAGTYVFDIRTSHRVLKLNRFFWNMIGADARKAFVDDPEASMTAAGLTDDEKAMIRAQDWIGLVRHGANFFVLEKFARVVSMPNLKVYAAMRGESFEDFMNTRNVPTMR</sequence>
<proteinExistence type="predicted"/>
<dbReference type="Proteomes" id="UP000542125">
    <property type="component" value="Unassembled WGS sequence"/>
</dbReference>
<keyword evidence="2" id="KW-0560">Oxidoreductase</keyword>
<evidence type="ECO:0000313" key="3">
    <source>
        <dbReference type="Proteomes" id="UP000542125"/>
    </source>
</evidence>
<dbReference type="SUPFAM" id="SSF48076">
    <property type="entry name" value="LigA subunit of an aromatic-ring-opening dioxygenase LigAB"/>
    <property type="match status" value="1"/>
</dbReference>
<keyword evidence="3" id="KW-1185">Reference proteome</keyword>
<dbReference type="Gene3D" id="1.10.700.10">
    <property type="entry name" value="Dioxygenase LigAB, LigA subunit"/>
    <property type="match status" value="1"/>
</dbReference>
<comment type="caution">
    <text evidence="2">The sequence shown here is derived from an EMBL/GenBank/DDBJ whole genome shotgun (WGS) entry which is preliminary data.</text>
</comment>
<evidence type="ECO:0000259" key="1">
    <source>
        <dbReference type="Pfam" id="PF07746"/>
    </source>
</evidence>
<dbReference type="GO" id="GO:0018579">
    <property type="term" value="F:protocatechuate 4,5-dioxygenase activity"/>
    <property type="evidence" value="ECO:0007669"/>
    <property type="project" value="UniProtKB-EC"/>
</dbReference>
<reference evidence="2 3" key="1">
    <citation type="submission" date="2020-07" db="EMBL/GenBank/DDBJ databases">
        <title>Genomic Encyclopedia of Type Strains, Phase IV (KMG-V): Genome sequencing to study the core and pangenomes of soil and plant-associated prokaryotes.</title>
        <authorList>
            <person name="Whitman W."/>
        </authorList>
    </citation>
    <scope>NUCLEOTIDE SEQUENCE [LARGE SCALE GENOMIC DNA]</scope>
    <source>
        <strain evidence="2 3">SAS40</strain>
    </source>
</reference>
<gene>
    <name evidence="2" type="ORF">FHW18_000691</name>
</gene>
<dbReference type="InterPro" id="IPR036622">
    <property type="entry name" value="LigA_sf"/>
</dbReference>
<dbReference type="NCBIfam" id="NF009919">
    <property type="entry name" value="PRK13379.1"/>
    <property type="match status" value="1"/>
</dbReference>
<accession>A0A7Y9LLN9</accession>